<proteinExistence type="predicted"/>
<dbReference type="SMART" id="SM01007">
    <property type="entry name" value="Aldolase_II"/>
    <property type="match status" value="1"/>
</dbReference>
<dbReference type="PANTHER" id="PTHR22789:SF0">
    <property type="entry name" value="3-OXO-TETRONATE 4-PHOSPHATE DECARBOXYLASE-RELATED"/>
    <property type="match status" value="1"/>
</dbReference>
<dbReference type="EMBL" id="JBIRYO010000009">
    <property type="protein sequence ID" value="MFI2475098.1"/>
    <property type="molecule type" value="Genomic_DNA"/>
</dbReference>
<dbReference type="InterPro" id="IPR001303">
    <property type="entry name" value="Aldolase_II/adducin_N"/>
</dbReference>
<dbReference type="SUPFAM" id="SSF53639">
    <property type="entry name" value="AraD/HMP-PK domain-like"/>
    <property type="match status" value="1"/>
</dbReference>
<keyword evidence="1" id="KW-0479">Metal-binding</keyword>
<gene>
    <name evidence="4" type="ORF">ACH49W_17105</name>
</gene>
<protein>
    <submittedName>
        <fullName evidence="4">Class II aldolase/adducin family protein</fullName>
    </submittedName>
</protein>
<dbReference type="InterPro" id="IPR036409">
    <property type="entry name" value="Aldolase_II/adducin_N_sf"/>
</dbReference>
<dbReference type="Gene3D" id="3.40.225.10">
    <property type="entry name" value="Class II aldolase/adducin N-terminal domain"/>
    <property type="match status" value="1"/>
</dbReference>
<reference evidence="4 5" key="1">
    <citation type="submission" date="2024-10" db="EMBL/GenBank/DDBJ databases">
        <title>The Natural Products Discovery Center: Release of the First 8490 Sequenced Strains for Exploring Actinobacteria Biosynthetic Diversity.</title>
        <authorList>
            <person name="Kalkreuter E."/>
            <person name="Kautsar S.A."/>
            <person name="Yang D."/>
            <person name="Bader C.D."/>
            <person name="Teijaro C.N."/>
            <person name="Fluegel L."/>
            <person name="Davis C.M."/>
            <person name="Simpson J.R."/>
            <person name="Lauterbach L."/>
            <person name="Steele A.D."/>
            <person name="Gui C."/>
            <person name="Meng S."/>
            <person name="Li G."/>
            <person name="Viehrig K."/>
            <person name="Ye F."/>
            <person name="Su P."/>
            <person name="Kiefer A.F."/>
            <person name="Nichols A."/>
            <person name="Cepeda A.J."/>
            <person name="Yan W."/>
            <person name="Fan B."/>
            <person name="Jiang Y."/>
            <person name="Adhikari A."/>
            <person name="Zheng C.-J."/>
            <person name="Schuster L."/>
            <person name="Cowan T.M."/>
            <person name="Smanski M.J."/>
            <person name="Chevrette M.G."/>
            <person name="De Carvalho L.P.S."/>
            <person name="Shen B."/>
        </authorList>
    </citation>
    <scope>NUCLEOTIDE SEQUENCE [LARGE SCALE GENOMIC DNA]</scope>
    <source>
        <strain evidence="4 5">NPDC019275</strain>
    </source>
</reference>
<evidence type="ECO:0000256" key="1">
    <source>
        <dbReference type="ARBA" id="ARBA00022723"/>
    </source>
</evidence>
<name>A0ABW7X1W5_9NOCA</name>
<organism evidence="4 5">
    <name type="scientific">Nocardia xishanensis</name>
    <dbReference type="NCBI Taxonomy" id="238964"/>
    <lineage>
        <taxon>Bacteria</taxon>
        <taxon>Bacillati</taxon>
        <taxon>Actinomycetota</taxon>
        <taxon>Actinomycetes</taxon>
        <taxon>Mycobacteriales</taxon>
        <taxon>Nocardiaceae</taxon>
        <taxon>Nocardia</taxon>
    </lineage>
</organism>
<comment type="caution">
    <text evidence="4">The sequence shown here is derived from an EMBL/GenBank/DDBJ whole genome shotgun (WGS) entry which is preliminary data.</text>
</comment>
<accession>A0ABW7X1W5</accession>
<evidence type="ECO:0000313" key="4">
    <source>
        <dbReference type="EMBL" id="MFI2475098.1"/>
    </source>
</evidence>
<evidence type="ECO:0000259" key="3">
    <source>
        <dbReference type="SMART" id="SM01007"/>
    </source>
</evidence>
<keyword evidence="5" id="KW-1185">Reference proteome</keyword>
<sequence length="226" mass="23730">MRSPTTQTLEIQVADAARALAALGLVDAFGHVSARDADHMVITPAADLATVAASDCLRVPLTATALPSGCPAEAWAHLALYQRYPTTGAIARAQPAASLAVGMRTDRFAPTHGQACWLGDSIPVYPSALLVREADRGRKLAEAMGSADAMILRGNGAIAMGSDPATAVATMSVLAAACTVWLQTRDEPVAAMSAEEIRSWQAVKHELLPRLGAHLLRKATTTRLTR</sequence>
<evidence type="ECO:0000256" key="2">
    <source>
        <dbReference type="ARBA" id="ARBA00023239"/>
    </source>
</evidence>
<dbReference type="PANTHER" id="PTHR22789">
    <property type="entry name" value="FUCULOSE PHOSPHATE ALDOLASE"/>
    <property type="match status" value="1"/>
</dbReference>
<dbReference type="InterPro" id="IPR050197">
    <property type="entry name" value="Aldolase_class_II_sugar_metab"/>
</dbReference>
<evidence type="ECO:0000313" key="5">
    <source>
        <dbReference type="Proteomes" id="UP001611415"/>
    </source>
</evidence>
<dbReference type="RefSeq" id="WP_397092958.1">
    <property type="nucleotide sequence ID" value="NZ_JBIRYO010000009.1"/>
</dbReference>
<feature type="domain" description="Class II aldolase/adducin N-terminal" evidence="3">
    <location>
        <begin position="11"/>
        <end position="182"/>
    </location>
</feature>
<keyword evidence="2" id="KW-0456">Lyase</keyword>
<dbReference type="Proteomes" id="UP001611415">
    <property type="component" value="Unassembled WGS sequence"/>
</dbReference>
<dbReference type="Pfam" id="PF00596">
    <property type="entry name" value="Aldolase_II"/>
    <property type="match status" value="1"/>
</dbReference>